<dbReference type="Pfam" id="PF10035">
    <property type="entry name" value="DUF2179"/>
    <property type="match status" value="1"/>
</dbReference>
<keyword evidence="2" id="KW-1003">Cell membrane</keyword>
<dbReference type="CDD" id="cd16380">
    <property type="entry name" value="YitT_C"/>
    <property type="match status" value="1"/>
</dbReference>
<evidence type="ECO:0000256" key="1">
    <source>
        <dbReference type="ARBA" id="ARBA00004651"/>
    </source>
</evidence>
<feature type="transmembrane region" description="Helical" evidence="6">
    <location>
        <begin position="156"/>
        <end position="179"/>
    </location>
</feature>
<feature type="transmembrane region" description="Helical" evidence="6">
    <location>
        <begin position="20"/>
        <end position="42"/>
    </location>
</feature>
<name>A0A1B1Z889_9BACL</name>
<feature type="transmembrane region" description="Helical" evidence="6">
    <location>
        <begin position="185"/>
        <end position="205"/>
    </location>
</feature>
<dbReference type="Pfam" id="PF02588">
    <property type="entry name" value="YitT_membrane"/>
    <property type="match status" value="1"/>
</dbReference>
<evidence type="ECO:0000256" key="3">
    <source>
        <dbReference type="ARBA" id="ARBA00022692"/>
    </source>
</evidence>
<sequence length="291" mass="31488">MMMAIRKRRGGILHPTVELILEYIYVVIGSGLVALAFSVFLLPNEIASGGVSGISTILYGLFQWKPSYVQWCLNIPLFIAGLFFLGKRFGAKTLVGTLVLPFFVFIFEEWGAATEEPLLGAIFGGLGIGAGLGIVFRGKASTGGVDLLAQIIHKYIGISLGTIILLIDGTIVLASAFIFGIEQALYALIAMFITAKTIDVVQIGLGTSKMALIISDQEEELRQGILTHIYRGVTKINAFGGYTQDERPMLMVVVAQYEVTKLKQYVKSVDPSAFVIVVNANEVLGEGFKRG</sequence>
<dbReference type="OrthoDB" id="1758221at2"/>
<dbReference type="InterPro" id="IPR019264">
    <property type="entry name" value="DUF2179"/>
</dbReference>
<keyword evidence="5 6" id="KW-0472">Membrane</keyword>
<accession>A0A1B1Z889</accession>
<protein>
    <recommendedName>
        <fullName evidence="7">DUF2179 domain-containing protein</fullName>
    </recommendedName>
</protein>
<dbReference type="InterPro" id="IPR003740">
    <property type="entry name" value="YitT"/>
</dbReference>
<dbReference type="GO" id="GO:0005886">
    <property type="term" value="C:plasma membrane"/>
    <property type="evidence" value="ECO:0007669"/>
    <property type="project" value="UniProtKB-SubCell"/>
</dbReference>
<keyword evidence="9" id="KW-1185">Reference proteome</keyword>
<evidence type="ECO:0000259" key="7">
    <source>
        <dbReference type="Pfam" id="PF10035"/>
    </source>
</evidence>
<proteinExistence type="predicted"/>
<dbReference type="EMBL" id="CP016761">
    <property type="protein sequence ID" value="ANX13665.1"/>
    <property type="molecule type" value="Genomic_DNA"/>
</dbReference>
<evidence type="ECO:0000256" key="2">
    <source>
        <dbReference type="ARBA" id="ARBA00022475"/>
    </source>
</evidence>
<evidence type="ECO:0000313" key="8">
    <source>
        <dbReference type="EMBL" id="ANX13665.1"/>
    </source>
</evidence>
<comment type="subcellular location">
    <subcellularLocation>
        <location evidence="1">Cell membrane</location>
        <topology evidence="1">Multi-pass membrane protein</topology>
    </subcellularLocation>
</comment>
<dbReference type="InterPro" id="IPR051461">
    <property type="entry name" value="UPF0750_membrane"/>
</dbReference>
<gene>
    <name evidence="8" type="ORF">ABE41_016775</name>
</gene>
<keyword evidence="4 6" id="KW-1133">Transmembrane helix</keyword>
<evidence type="ECO:0000256" key="4">
    <source>
        <dbReference type="ARBA" id="ARBA00022989"/>
    </source>
</evidence>
<evidence type="ECO:0000313" key="9">
    <source>
        <dbReference type="Proteomes" id="UP000077412"/>
    </source>
</evidence>
<dbReference type="PIRSF" id="PIRSF006483">
    <property type="entry name" value="Membrane_protein_YitT"/>
    <property type="match status" value="1"/>
</dbReference>
<feature type="transmembrane region" description="Helical" evidence="6">
    <location>
        <begin position="68"/>
        <end position="86"/>
    </location>
</feature>
<feature type="domain" description="DUF2179" evidence="7">
    <location>
        <begin position="231"/>
        <end position="285"/>
    </location>
</feature>
<dbReference type="KEGG" id="far:ABE41_016775"/>
<feature type="transmembrane region" description="Helical" evidence="6">
    <location>
        <begin position="118"/>
        <end position="136"/>
    </location>
</feature>
<organism evidence="8 9">
    <name type="scientific">Fictibacillus arsenicus</name>
    <dbReference type="NCBI Taxonomy" id="255247"/>
    <lineage>
        <taxon>Bacteria</taxon>
        <taxon>Bacillati</taxon>
        <taxon>Bacillota</taxon>
        <taxon>Bacilli</taxon>
        <taxon>Bacillales</taxon>
        <taxon>Fictibacillaceae</taxon>
        <taxon>Fictibacillus</taxon>
    </lineage>
</organism>
<dbReference type="PANTHER" id="PTHR33545">
    <property type="entry name" value="UPF0750 MEMBRANE PROTEIN YITT-RELATED"/>
    <property type="match status" value="1"/>
</dbReference>
<dbReference type="AlphaFoldDB" id="A0A1B1Z889"/>
<keyword evidence="3 6" id="KW-0812">Transmembrane</keyword>
<dbReference type="Gene3D" id="3.30.70.120">
    <property type="match status" value="1"/>
</dbReference>
<dbReference type="Proteomes" id="UP000077412">
    <property type="component" value="Chromosome"/>
</dbReference>
<dbReference type="PANTHER" id="PTHR33545:SF9">
    <property type="entry name" value="UPF0750 MEMBRANE PROTEIN YITE"/>
    <property type="match status" value="1"/>
</dbReference>
<evidence type="ECO:0000256" key="5">
    <source>
        <dbReference type="ARBA" id="ARBA00023136"/>
    </source>
</evidence>
<dbReference type="InterPro" id="IPR015867">
    <property type="entry name" value="N-reg_PII/ATP_PRibTrfase_C"/>
</dbReference>
<reference evidence="8 9" key="1">
    <citation type="submission" date="2016-08" db="EMBL/GenBank/DDBJ databases">
        <title>Complete genome sequence of Fictibacillus arsenicus G25-54, a strain with toxicity to nematodes and a potential arsenic-resistance activity.</title>
        <authorList>
            <person name="Zheng Z."/>
        </authorList>
    </citation>
    <scope>NUCLEOTIDE SEQUENCE [LARGE SCALE GENOMIC DNA]</scope>
    <source>
        <strain evidence="8 9">G25-54</strain>
    </source>
</reference>
<dbReference type="RefSeq" id="WP_066292800.1">
    <property type="nucleotide sequence ID" value="NZ_CP016761.1"/>
</dbReference>
<evidence type="ECO:0000256" key="6">
    <source>
        <dbReference type="SAM" id="Phobius"/>
    </source>
</evidence>
<feature type="transmembrane region" description="Helical" evidence="6">
    <location>
        <begin position="93"/>
        <end position="112"/>
    </location>
</feature>